<dbReference type="EMBL" id="CP036427">
    <property type="protein sequence ID" value="QDV39223.1"/>
    <property type="molecule type" value="Genomic_DNA"/>
</dbReference>
<dbReference type="Proteomes" id="UP000317835">
    <property type="component" value="Plasmid pElP_1"/>
</dbReference>
<dbReference type="AlphaFoldDB" id="A0A518HEE7"/>
<gene>
    <name evidence="1" type="ORF">ElP_71870</name>
</gene>
<organism evidence="1 2">
    <name type="scientific">Tautonia plasticadhaerens</name>
    <dbReference type="NCBI Taxonomy" id="2527974"/>
    <lineage>
        <taxon>Bacteria</taxon>
        <taxon>Pseudomonadati</taxon>
        <taxon>Planctomycetota</taxon>
        <taxon>Planctomycetia</taxon>
        <taxon>Isosphaerales</taxon>
        <taxon>Isosphaeraceae</taxon>
        <taxon>Tautonia</taxon>
    </lineage>
</organism>
<keyword evidence="2" id="KW-1185">Reference proteome</keyword>
<geneLocation type="plasmid" evidence="2">
    <name>pelp_1</name>
</geneLocation>
<protein>
    <submittedName>
        <fullName evidence="1">Uncharacterized protein</fullName>
    </submittedName>
</protein>
<keyword evidence="1" id="KW-0614">Plasmid</keyword>
<reference evidence="1 2" key="1">
    <citation type="submission" date="2019-02" db="EMBL/GenBank/DDBJ databases">
        <title>Deep-cultivation of Planctomycetes and their phenomic and genomic characterization uncovers novel biology.</title>
        <authorList>
            <person name="Wiegand S."/>
            <person name="Jogler M."/>
            <person name="Boedeker C."/>
            <person name="Pinto D."/>
            <person name="Vollmers J."/>
            <person name="Rivas-Marin E."/>
            <person name="Kohn T."/>
            <person name="Peeters S.H."/>
            <person name="Heuer A."/>
            <person name="Rast P."/>
            <person name="Oberbeckmann S."/>
            <person name="Bunk B."/>
            <person name="Jeske O."/>
            <person name="Meyerdierks A."/>
            <person name="Storesund J.E."/>
            <person name="Kallscheuer N."/>
            <person name="Luecker S."/>
            <person name="Lage O.M."/>
            <person name="Pohl T."/>
            <person name="Merkel B.J."/>
            <person name="Hornburger P."/>
            <person name="Mueller R.-W."/>
            <person name="Bruemmer F."/>
            <person name="Labrenz M."/>
            <person name="Spormann A.M."/>
            <person name="Op den Camp H."/>
            <person name="Overmann J."/>
            <person name="Amann R."/>
            <person name="Jetten M.S.M."/>
            <person name="Mascher T."/>
            <person name="Medema M.H."/>
            <person name="Devos D.P."/>
            <person name="Kaster A.-K."/>
            <person name="Ovreas L."/>
            <person name="Rohde M."/>
            <person name="Galperin M.Y."/>
            <person name="Jogler C."/>
        </authorList>
    </citation>
    <scope>NUCLEOTIDE SEQUENCE [LARGE SCALE GENOMIC DNA]</scope>
    <source>
        <strain evidence="1 2">ElP</strain>
        <plasmid evidence="2">pelp_1</plasmid>
    </source>
</reference>
<evidence type="ECO:0000313" key="1">
    <source>
        <dbReference type="EMBL" id="QDV39223.1"/>
    </source>
</evidence>
<accession>A0A518HEE7</accession>
<evidence type="ECO:0000313" key="2">
    <source>
        <dbReference type="Proteomes" id="UP000317835"/>
    </source>
</evidence>
<name>A0A518HEE7_9BACT</name>
<sequence>MSQFTHYEHPDPASLEDYCCICGWPLDQPSLRGLAATASPSGSGVGNDWSYFGQLHLPSGLLSIADPCECSDDGMALIDLMPGDYAITIQTLLLDRARYTARVRLASEPDGEPGDLLDDVWVDGGQLLLFDDDLGDAAMTTVWTGFGDVRYPIFEVIKEGRRVGVEIAFIDIDFP</sequence>
<proteinExistence type="predicted"/>
<dbReference type="KEGG" id="tpla:ElP_71870"/>